<dbReference type="AlphaFoldDB" id="A0A0N8KQ92"/>
<dbReference type="PANTHER" id="PTHR43140">
    <property type="entry name" value="TYPE-1 RESTRICTION ENZYME ECOKI SPECIFICITY PROTEIN"/>
    <property type="match status" value="1"/>
</dbReference>
<dbReference type="EMBL" id="LKCM01000345">
    <property type="protein sequence ID" value="KPQ41490.1"/>
    <property type="molecule type" value="Genomic_DNA"/>
</dbReference>
<proteinExistence type="inferred from homology"/>
<sequence length="459" mass="52554">MSAELKQNAATGAPASCWKPYPAYRDSGVEWLGKVPEHWEVKRLKWISYINPVKSNSKFDKNSEDLVTFLPMEKVSEDGKIDIEIKKPIKDLWNGFTYFEENDIIVAKITPCFENGKGALIKNLGSKVGFGSTEFHVLRPKENIIKELLYYLTKSDIFMKLGEASMTGAAGQKRVTNSFLEDFFICYPKDIGKQKSISLFLDDRTRKIDSLIEKKQKMIELLKEERAAVINQAVTKGLNPDAPMKDSGIEWLGEVPEHWKVKKLKYVAEVVLGKMLTSDDKGGYFYKPYLRAQNIGWQKVNADDIKQMWFSEKELEQYRVKLNDLLVSEGGEVGRTAIWKNIIEECYIQNSVHKVTMLDGNNPHYFLYLFFLYGQMGYFDSIVSRVSIAHLTREKLKEVFCLIPSIGEQKHIVKLIELESAKIDSAVSIIEKELLLLQEYRTALISEIVTGKIDVREAT</sequence>
<evidence type="ECO:0000256" key="2">
    <source>
        <dbReference type="ARBA" id="ARBA00022747"/>
    </source>
</evidence>
<dbReference type="CDD" id="cd17260">
    <property type="entry name" value="RMtype1_S_EcoEI-TRD1-CR1_like"/>
    <property type="match status" value="1"/>
</dbReference>
<dbReference type="InterPro" id="IPR044946">
    <property type="entry name" value="Restrct_endonuc_typeI_TRD_sf"/>
</dbReference>
<dbReference type="GO" id="GO:0009307">
    <property type="term" value="P:DNA restriction-modification system"/>
    <property type="evidence" value="ECO:0007669"/>
    <property type="project" value="UniProtKB-KW"/>
</dbReference>
<evidence type="ECO:0000259" key="4">
    <source>
        <dbReference type="Pfam" id="PF01420"/>
    </source>
</evidence>
<dbReference type="SUPFAM" id="SSF116734">
    <property type="entry name" value="DNA methylase specificity domain"/>
    <property type="match status" value="2"/>
</dbReference>
<comment type="caution">
    <text evidence="5">The sequence shown here is derived from an EMBL/GenBank/DDBJ whole genome shotgun (WGS) entry which is preliminary data.</text>
</comment>
<dbReference type="PATRIC" id="fig|1719120.3.peg.4308"/>
<dbReference type="InterPro" id="IPR000055">
    <property type="entry name" value="Restrct_endonuc_typeI_TRD"/>
</dbReference>
<organism evidence="5 6">
    <name type="scientific">Candidatus Methanoperedens nitratireducens</name>
    <dbReference type="NCBI Taxonomy" id="1392998"/>
    <lineage>
        <taxon>Archaea</taxon>
        <taxon>Methanobacteriati</taxon>
        <taxon>Methanobacteriota</taxon>
        <taxon>Stenosarchaea group</taxon>
        <taxon>Methanomicrobia</taxon>
        <taxon>Methanosarcinales</taxon>
        <taxon>ANME-2 cluster</taxon>
        <taxon>Candidatus Methanoperedentaceae</taxon>
        <taxon>Candidatus Methanoperedens</taxon>
    </lineage>
</organism>
<keyword evidence="3" id="KW-0238">DNA-binding</keyword>
<evidence type="ECO:0000313" key="5">
    <source>
        <dbReference type="EMBL" id="KPQ41490.1"/>
    </source>
</evidence>
<accession>A0A0N8KQ92</accession>
<dbReference type="Gene3D" id="1.10.287.1120">
    <property type="entry name" value="Bipartite methylase S protein"/>
    <property type="match status" value="1"/>
</dbReference>
<feature type="domain" description="Type I restriction modification DNA specificity" evidence="4">
    <location>
        <begin position="36"/>
        <end position="220"/>
    </location>
</feature>
<feature type="domain" description="Type I restriction modification DNA specificity" evidence="4">
    <location>
        <begin position="256"/>
        <end position="417"/>
    </location>
</feature>
<evidence type="ECO:0000256" key="3">
    <source>
        <dbReference type="ARBA" id="ARBA00023125"/>
    </source>
</evidence>
<dbReference type="GO" id="GO:0003677">
    <property type="term" value="F:DNA binding"/>
    <property type="evidence" value="ECO:0007669"/>
    <property type="project" value="UniProtKB-KW"/>
</dbReference>
<dbReference type="Gene3D" id="3.90.220.20">
    <property type="entry name" value="DNA methylase specificity domains"/>
    <property type="match status" value="2"/>
</dbReference>
<protein>
    <submittedName>
        <fullName evidence="5">Type I restriction-modification system specificity subunit</fullName>
    </submittedName>
</protein>
<gene>
    <name evidence="5" type="ORF">MPEBLZ_03958</name>
</gene>
<evidence type="ECO:0000256" key="1">
    <source>
        <dbReference type="ARBA" id="ARBA00010923"/>
    </source>
</evidence>
<name>A0A0N8KQ92_9EURY</name>
<comment type="similarity">
    <text evidence="1">Belongs to the type-I restriction system S methylase family.</text>
</comment>
<dbReference type="Pfam" id="PF01420">
    <property type="entry name" value="Methylase_S"/>
    <property type="match status" value="2"/>
</dbReference>
<dbReference type="InterPro" id="IPR051212">
    <property type="entry name" value="Type-I_RE_S_subunit"/>
</dbReference>
<dbReference type="Proteomes" id="UP000050360">
    <property type="component" value="Unassembled WGS sequence"/>
</dbReference>
<reference evidence="5 6" key="1">
    <citation type="submission" date="2015-09" db="EMBL/GenBank/DDBJ databases">
        <title>A metagenomics-based metabolic model of nitrate-dependent anaerobic oxidation of methane by Methanoperedens-like archaea.</title>
        <authorList>
            <person name="Arshad A."/>
            <person name="Speth D.R."/>
            <person name="De Graaf R.M."/>
            <person name="Op Den Camp H.J."/>
            <person name="Jetten M.S."/>
            <person name="Welte C.U."/>
        </authorList>
    </citation>
    <scope>NUCLEOTIDE SEQUENCE [LARGE SCALE GENOMIC DNA]</scope>
</reference>
<dbReference type="PANTHER" id="PTHR43140:SF1">
    <property type="entry name" value="TYPE I RESTRICTION ENZYME ECOKI SPECIFICITY SUBUNIT"/>
    <property type="match status" value="1"/>
</dbReference>
<evidence type="ECO:0000313" key="6">
    <source>
        <dbReference type="Proteomes" id="UP000050360"/>
    </source>
</evidence>
<keyword evidence="2" id="KW-0680">Restriction system</keyword>